<protein>
    <submittedName>
        <fullName evidence="2">Uncharacterized protein</fullName>
    </submittedName>
</protein>
<proteinExistence type="predicted"/>
<keyword evidence="1" id="KW-0812">Transmembrane</keyword>
<evidence type="ECO:0000256" key="1">
    <source>
        <dbReference type="SAM" id="Phobius"/>
    </source>
</evidence>
<gene>
    <name evidence="2" type="ORF">H4Bulk461090_000002</name>
</gene>
<name>A0A514D4W9_9VIRU</name>
<organism evidence="2">
    <name type="scientific">Leviviridae sp</name>
    <dbReference type="NCBI Taxonomy" id="2027243"/>
    <lineage>
        <taxon>Viruses</taxon>
        <taxon>Riboviria</taxon>
        <taxon>Orthornavirae</taxon>
        <taxon>Lenarviricota</taxon>
        <taxon>Leviviricetes</taxon>
        <taxon>Norzivirales</taxon>
        <taxon>Fiersviridae</taxon>
    </lineage>
</organism>
<reference evidence="2" key="1">
    <citation type="submission" date="2019-05" db="EMBL/GenBank/DDBJ databases">
        <title>Metatranscriptomic reconstruction reveals RNA viruses with the potential to shape carbon cycling in soil.</title>
        <authorList>
            <person name="Starr E.P."/>
            <person name="Nuccio E."/>
            <person name="Pett-Ridge J."/>
            <person name="Banfield J.F."/>
            <person name="Firestone M.K."/>
        </authorList>
    </citation>
    <scope>NUCLEOTIDE SEQUENCE</scope>
    <source>
        <strain evidence="2">H4_Bulk_46_scaffold_1090</strain>
    </source>
</reference>
<dbReference type="EMBL" id="MN034239">
    <property type="protein sequence ID" value="QDH88636.1"/>
    <property type="molecule type" value="Genomic_RNA"/>
</dbReference>
<keyword evidence="1" id="KW-0472">Membrane</keyword>
<sequence>MNRGDYDYNHATSNVQFLALVVILAICIMGGLVLGLTMLTSIL</sequence>
<feature type="transmembrane region" description="Helical" evidence="1">
    <location>
        <begin position="15"/>
        <end position="39"/>
    </location>
</feature>
<accession>A0A514D4W9</accession>
<evidence type="ECO:0000313" key="2">
    <source>
        <dbReference type="EMBL" id="QDH88636.1"/>
    </source>
</evidence>
<keyword evidence="1" id="KW-1133">Transmembrane helix</keyword>